<feature type="transmembrane region" description="Helical" evidence="2">
    <location>
        <begin position="41"/>
        <end position="57"/>
    </location>
</feature>
<keyword evidence="2" id="KW-0472">Membrane</keyword>
<evidence type="ECO:0000256" key="2">
    <source>
        <dbReference type="SAM" id="Phobius"/>
    </source>
</evidence>
<dbReference type="Proteomes" id="UP000233837">
    <property type="component" value="Unassembled WGS sequence"/>
</dbReference>
<keyword evidence="2" id="KW-0812">Transmembrane</keyword>
<organism evidence="3 4">
    <name type="scientific">Dendrobium catenatum</name>
    <dbReference type="NCBI Taxonomy" id="906689"/>
    <lineage>
        <taxon>Eukaryota</taxon>
        <taxon>Viridiplantae</taxon>
        <taxon>Streptophyta</taxon>
        <taxon>Embryophyta</taxon>
        <taxon>Tracheophyta</taxon>
        <taxon>Spermatophyta</taxon>
        <taxon>Magnoliopsida</taxon>
        <taxon>Liliopsida</taxon>
        <taxon>Asparagales</taxon>
        <taxon>Orchidaceae</taxon>
        <taxon>Epidendroideae</taxon>
        <taxon>Malaxideae</taxon>
        <taxon>Dendrobiinae</taxon>
        <taxon>Dendrobium</taxon>
    </lineage>
</organism>
<sequence length="58" mass="6339">MPRPHSCTRPSYLAHSSSISQSPSHACIKTLTAALSRPRRFMLVLSLSLTIALTLALF</sequence>
<keyword evidence="2" id="KW-1133">Transmembrane helix</keyword>
<evidence type="ECO:0000256" key="1">
    <source>
        <dbReference type="SAM" id="MobiDB-lite"/>
    </source>
</evidence>
<feature type="region of interest" description="Disordered" evidence="1">
    <location>
        <begin position="1"/>
        <end position="22"/>
    </location>
</feature>
<evidence type="ECO:0000313" key="3">
    <source>
        <dbReference type="EMBL" id="PKU61486.1"/>
    </source>
</evidence>
<protein>
    <submittedName>
        <fullName evidence="3">Uncharacterized protein</fullName>
    </submittedName>
</protein>
<dbReference type="EMBL" id="KZ504675">
    <property type="protein sequence ID" value="PKU61486.1"/>
    <property type="molecule type" value="Genomic_DNA"/>
</dbReference>
<accession>A0A2I0VDK3</accession>
<keyword evidence="4" id="KW-1185">Reference proteome</keyword>
<gene>
    <name evidence="3" type="ORF">MA16_Dca028959</name>
</gene>
<dbReference type="AlphaFoldDB" id="A0A2I0VDK3"/>
<name>A0A2I0VDK3_9ASPA</name>
<proteinExistence type="predicted"/>
<reference evidence="3 4" key="1">
    <citation type="journal article" date="2016" name="Sci. Rep.">
        <title>The Dendrobium catenatum Lindl. genome sequence provides insights into polysaccharide synthase, floral development and adaptive evolution.</title>
        <authorList>
            <person name="Zhang G.Q."/>
            <person name="Xu Q."/>
            <person name="Bian C."/>
            <person name="Tsai W.C."/>
            <person name="Yeh C.M."/>
            <person name="Liu K.W."/>
            <person name="Yoshida K."/>
            <person name="Zhang L.S."/>
            <person name="Chang S.B."/>
            <person name="Chen F."/>
            <person name="Shi Y."/>
            <person name="Su Y.Y."/>
            <person name="Zhang Y.Q."/>
            <person name="Chen L.J."/>
            <person name="Yin Y."/>
            <person name="Lin M."/>
            <person name="Huang H."/>
            <person name="Deng H."/>
            <person name="Wang Z.W."/>
            <person name="Zhu S.L."/>
            <person name="Zhao X."/>
            <person name="Deng C."/>
            <person name="Niu S.C."/>
            <person name="Huang J."/>
            <person name="Wang M."/>
            <person name="Liu G.H."/>
            <person name="Yang H.J."/>
            <person name="Xiao X.J."/>
            <person name="Hsiao Y.Y."/>
            <person name="Wu W.L."/>
            <person name="Chen Y.Y."/>
            <person name="Mitsuda N."/>
            <person name="Ohme-Takagi M."/>
            <person name="Luo Y.B."/>
            <person name="Van de Peer Y."/>
            <person name="Liu Z.J."/>
        </authorList>
    </citation>
    <scope>NUCLEOTIDE SEQUENCE [LARGE SCALE GENOMIC DNA]</scope>
    <source>
        <tissue evidence="3">The whole plant</tissue>
    </source>
</reference>
<evidence type="ECO:0000313" key="4">
    <source>
        <dbReference type="Proteomes" id="UP000233837"/>
    </source>
</evidence>
<reference evidence="3 4" key="2">
    <citation type="journal article" date="2017" name="Nature">
        <title>The Apostasia genome and the evolution of orchids.</title>
        <authorList>
            <person name="Zhang G.Q."/>
            <person name="Liu K.W."/>
            <person name="Li Z."/>
            <person name="Lohaus R."/>
            <person name="Hsiao Y.Y."/>
            <person name="Niu S.C."/>
            <person name="Wang J.Y."/>
            <person name="Lin Y.C."/>
            <person name="Xu Q."/>
            <person name="Chen L.J."/>
            <person name="Yoshida K."/>
            <person name="Fujiwara S."/>
            <person name="Wang Z.W."/>
            <person name="Zhang Y.Q."/>
            <person name="Mitsuda N."/>
            <person name="Wang M."/>
            <person name="Liu G.H."/>
            <person name="Pecoraro L."/>
            <person name="Huang H.X."/>
            <person name="Xiao X.J."/>
            <person name="Lin M."/>
            <person name="Wu X.Y."/>
            <person name="Wu W.L."/>
            <person name="Chen Y.Y."/>
            <person name="Chang S.B."/>
            <person name="Sakamoto S."/>
            <person name="Ohme-Takagi M."/>
            <person name="Yagi M."/>
            <person name="Zeng S.J."/>
            <person name="Shen C.Y."/>
            <person name="Yeh C.M."/>
            <person name="Luo Y.B."/>
            <person name="Tsai W.C."/>
            <person name="Van de Peer Y."/>
            <person name="Liu Z.J."/>
        </authorList>
    </citation>
    <scope>NUCLEOTIDE SEQUENCE [LARGE SCALE GENOMIC DNA]</scope>
    <source>
        <tissue evidence="3">The whole plant</tissue>
    </source>
</reference>